<evidence type="ECO:0000313" key="3">
    <source>
        <dbReference type="Proteomes" id="UP000606499"/>
    </source>
</evidence>
<feature type="signal peptide" evidence="1">
    <location>
        <begin position="1"/>
        <end position="23"/>
    </location>
</feature>
<sequence length="141" mass="15638">MKKKFLCLMVIFCLMFSSNIAFAGDLSSKEDSDVELLYEQVMNMSAKLNISSLGQATCTGTVSVRPGYNVSLTINLLKFENNSWTTIKSWIHTGSGVVGVNESETYWVDHGTYMTEIVAYVTDSSGKYIESPSATSLIREY</sequence>
<dbReference type="AlphaFoldDB" id="A0A923LXF7"/>
<evidence type="ECO:0000313" key="2">
    <source>
        <dbReference type="EMBL" id="MBC5726077.1"/>
    </source>
</evidence>
<feature type="chain" id="PRO_5037503244" evidence="1">
    <location>
        <begin position="24"/>
        <end position="141"/>
    </location>
</feature>
<accession>A0A923LXF7</accession>
<proteinExistence type="predicted"/>
<keyword evidence="1" id="KW-0732">Signal</keyword>
<evidence type="ECO:0000256" key="1">
    <source>
        <dbReference type="SAM" id="SignalP"/>
    </source>
</evidence>
<keyword evidence="3" id="KW-1185">Reference proteome</keyword>
<dbReference type="RefSeq" id="WP_147574274.1">
    <property type="nucleotide sequence ID" value="NZ_JACOPL010000010.1"/>
</dbReference>
<comment type="caution">
    <text evidence="2">The sequence shown here is derived from an EMBL/GenBank/DDBJ whole genome shotgun (WGS) entry which is preliminary data.</text>
</comment>
<dbReference type="EMBL" id="JACOPL010000010">
    <property type="protein sequence ID" value="MBC5726077.1"/>
    <property type="molecule type" value="Genomic_DNA"/>
</dbReference>
<name>A0A923LXF7_9FIRM</name>
<dbReference type="Proteomes" id="UP000606499">
    <property type="component" value="Unassembled WGS sequence"/>
</dbReference>
<reference evidence="2" key="1">
    <citation type="submission" date="2020-08" db="EMBL/GenBank/DDBJ databases">
        <title>Genome public.</title>
        <authorList>
            <person name="Liu C."/>
            <person name="Sun Q."/>
        </authorList>
    </citation>
    <scope>NUCLEOTIDE SEQUENCE</scope>
    <source>
        <strain evidence="2">NSJ-28</strain>
    </source>
</reference>
<gene>
    <name evidence="2" type="ORF">H8S45_11490</name>
</gene>
<organism evidence="2 3">
    <name type="scientific">Agathobaculum faecis</name>
    <dbReference type="NCBI Taxonomy" id="2763013"/>
    <lineage>
        <taxon>Bacteria</taxon>
        <taxon>Bacillati</taxon>
        <taxon>Bacillota</taxon>
        <taxon>Clostridia</taxon>
        <taxon>Eubacteriales</taxon>
        <taxon>Butyricicoccaceae</taxon>
        <taxon>Agathobaculum</taxon>
    </lineage>
</organism>
<protein>
    <submittedName>
        <fullName evidence="2">Uncharacterized protein</fullName>
    </submittedName>
</protein>